<dbReference type="GO" id="GO:0005789">
    <property type="term" value="C:endoplasmic reticulum membrane"/>
    <property type="evidence" value="ECO:0007669"/>
    <property type="project" value="UniProtKB-SubCell"/>
</dbReference>
<comment type="catalytic activity">
    <reaction evidence="13 14">
        <text>a di-trans,poly-cis-dolichyl beta-D-mannosyl phosphate + L-seryl-[protein] = 3-O-(alpha-D-mannosyl)-L-seryl-[protein] + a di-trans,poly-cis-dolichyl phosphate + H(+)</text>
        <dbReference type="Rhea" id="RHEA:17377"/>
        <dbReference type="Rhea" id="RHEA-COMP:9863"/>
        <dbReference type="Rhea" id="RHEA-COMP:13546"/>
        <dbReference type="Rhea" id="RHEA-COMP:19498"/>
        <dbReference type="Rhea" id="RHEA-COMP:19501"/>
        <dbReference type="ChEBI" id="CHEBI:15378"/>
        <dbReference type="ChEBI" id="CHEBI:29999"/>
        <dbReference type="ChEBI" id="CHEBI:57683"/>
        <dbReference type="ChEBI" id="CHEBI:58211"/>
        <dbReference type="ChEBI" id="CHEBI:137321"/>
        <dbReference type="EC" id="2.4.1.109"/>
    </reaction>
</comment>
<evidence type="ECO:0000313" key="18">
    <source>
        <dbReference type="Proteomes" id="UP000094819"/>
    </source>
</evidence>
<dbReference type="EMBL" id="AWGH01000011">
    <property type="protein sequence ID" value="ODN96377.1"/>
    <property type="molecule type" value="Genomic_DNA"/>
</dbReference>
<evidence type="ECO:0000313" key="17">
    <source>
        <dbReference type="EMBL" id="ODN96377.1"/>
    </source>
</evidence>
<evidence type="ECO:0000256" key="1">
    <source>
        <dbReference type="ARBA" id="ARBA00004477"/>
    </source>
</evidence>
<name>A0A1E3J694_9TREE</name>
<feature type="transmembrane region" description="Helical" evidence="14">
    <location>
        <begin position="712"/>
        <end position="730"/>
    </location>
</feature>
<feature type="transmembrane region" description="Helical" evidence="14">
    <location>
        <begin position="187"/>
        <end position="206"/>
    </location>
</feature>
<keyword evidence="11" id="KW-0325">Glycoprotein</keyword>
<keyword evidence="8 14" id="KW-0256">Endoplasmic reticulum</keyword>
<dbReference type="PANTHER" id="PTHR10050:SF51">
    <property type="entry name" value="PROTEIN O-MANNOSYL-TRANSFERASE 1"/>
    <property type="match status" value="1"/>
</dbReference>
<feature type="domain" description="MIR" evidence="16">
    <location>
        <begin position="457"/>
        <end position="513"/>
    </location>
</feature>
<keyword evidence="5 14" id="KW-0808">Transferase</keyword>
<dbReference type="InterPro" id="IPR027005">
    <property type="entry name" value="PMT-like"/>
</dbReference>
<feature type="region of interest" description="Disordered" evidence="15">
    <location>
        <begin position="1"/>
        <end position="29"/>
    </location>
</feature>
<keyword evidence="9 14" id="KW-1133">Transmembrane helix</keyword>
<evidence type="ECO:0000256" key="3">
    <source>
        <dbReference type="ARBA" id="ARBA00007222"/>
    </source>
</evidence>
<comment type="pathway">
    <text evidence="2 14">Protein modification; protein glycosylation.</text>
</comment>
<comment type="subcellular location">
    <subcellularLocation>
        <location evidence="1 14">Endoplasmic reticulum membrane</location>
        <topology evidence="1 14">Multi-pass membrane protein</topology>
    </subcellularLocation>
</comment>
<protein>
    <recommendedName>
        <fullName evidence="14">Dolichyl-phosphate-mannose--protein mannosyltransferase</fullName>
        <ecNumber evidence="14">2.4.1.109</ecNumber>
    </recommendedName>
</protein>
<feature type="domain" description="MIR" evidence="16">
    <location>
        <begin position="395"/>
        <end position="452"/>
    </location>
</feature>
<dbReference type="InterPro" id="IPR032421">
    <property type="entry name" value="PMT_4TMC"/>
</dbReference>
<evidence type="ECO:0000256" key="5">
    <source>
        <dbReference type="ARBA" id="ARBA00022679"/>
    </source>
</evidence>
<evidence type="ECO:0000256" key="2">
    <source>
        <dbReference type="ARBA" id="ARBA00004922"/>
    </source>
</evidence>
<comment type="similarity">
    <text evidence="3 14">Belongs to the glycosyltransferase 39 family.</text>
</comment>
<keyword evidence="18" id="KW-1185">Reference proteome</keyword>
<dbReference type="OrthoDB" id="292747at2759"/>
<dbReference type="CDD" id="cd23285">
    <property type="entry name" value="beta-trefoil_MIR_PMT4-like"/>
    <property type="match status" value="1"/>
</dbReference>
<comment type="function">
    <text evidence="14">Transfers mannose from Dol-P-mannose to Ser or Thr residues on proteins.</text>
</comment>
<comment type="caution">
    <text evidence="17">The sequence shown here is derived from an EMBL/GenBank/DDBJ whole genome shotgun (WGS) entry which is preliminary data.</text>
</comment>
<feature type="transmembrane region" description="Helical" evidence="14">
    <location>
        <begin position="45"/>
        <end position="65"/>
    </location>
</feature>
<feature type="compositionally biased region" description="Basic residues" evidence="15">
    <location>
        <begin position="1"/>
        <end position="10"/>
    </location>
</feature>
<dbReference type="Pfam" id="PF16192">
    <property type="entry name" value="PMT_4TMC"/>
    <property type="match status" value="1"/>
</dbReference>
<dbReference type="GO" id="GO:0004169">
    <property type="term" value="F:dolichyl-phosphate-mannose-protein mannosyltransferase activity"/>
    <property type="evidence" value="ECO:0007669"/>
    <property type="project" value="UniProtKB-UniRule"/>
</dbReference>
<dbReference type="InterPro" id="IPR003342">
    <property type="entry name" value="ArnT-like_N"/>
</dbReference>
<evidence type="ECO:0000256" key="14">
    <source>
        <dbReference type="RuleBase" id="RU367007"/>
    </source>
</evidence>
<evidence type="ECO:0000256" key="8">
    <source>
        <dbReference type="ARBA" id="ARBA00022824"/>
    </source>
</evidence>
<evidence type="ECO:0000256" key="10">
    <source>
        <dbReference type="ARBA" id="ARBA00023136"/>
    </source>
</evidence>
<dbReference type="SMART" id="SM00472">
    <property type="entry name" value="MIR"/>
    <property type="match status" value="3"/>
</dbReference>
<gene>
    <name evidence="17" type="ORF">L198_04091</name>
</gene>
<dbReference type="PROSITE" id="PS50919">
    <property type="entry name" value="MIR"/>
    <property type="match status" value="3"/>
</dbReference>
<feature type="transmembrane region" description="Helical" evidence="14">
    <location>
        <begin position="667"/>
        <end position="691"/>
    </location>
</feature>
<feature type="domain" description="MIR" evidence="16">
    <location>
        <begin position="326"/>
        <end position="386"/>
    </location>
</feature>
<keyword evidence="10 14" id="KW-0472">Membrane</keyword>
<evidence type="ECO:0000256" key="4">
    <source>
        <dbReference type="ARBA" id="ARBA00022676"/>
    </source>
</evidence>
<evidence type="ECO:0000256" key="15">
    <source>
        <dbReference type="SAM" id="MobiDB-lite"/>
    </source>
</evidence>
<feature type="transmembrane region" description="Helical" evidence="14">
    <location>
        <begin position="273"/>
        <end position="294"/>
    </location>
</feature>
<dbReference type="PANTHER" id="PTHR10050">
    <property type="entry name" value="DOLICHYL-PHOSPHATE-MANNOSE--PROTEIN MANNOSYLTRANSFERASE"/>
    <property type="match status" value="1"/>
</dbReference>
<keyword evidence="6 14" id="KW-0812">Transmembrane</keyword>
<evidence type="ECO:0000256" key="6">
    <source>
        <dbReference type="ARBA" id="ARBA00022692"/>
    </source>
</evidence>
<reference evidence="17 18" key="1">
    <citation type="submission" date="2016-06" db="EMBL/GenBank/DDBJ databases">
        <title>Evolution of pathogenesis and genome organization in the Tremellales.</title>
        <authorList>
            <person name="Cuomo C."/>
            <person name="Litvintseva A."/>
            <person name="Heitman J."/>
            <person name="Chen Y."/>
            <person name="Sun S."/>
            <person name="Springer D."/>
            <person name="Dromer F."/>
            <person name="Young S."/>
            <person name="Zeng Q."/>
            <person name="Chapman S."/>
            <person name="Gujja S."/>
            <person name="Saif S."/>
            <person name="Birren B."/>
        </authorList>
    </citation>
    <scope>NUCLEOTIDE SEQUENCE [LARGE SCALE GENOMIC DNA]</scope>
    <source>
        <strain evidence="17 18">CBS 7118</strain>
    </source>
</reference>
<keyword evidence="4 14" id="KW-0328">Glycosyltransferase</keyword>
<feature type="transmembrane region" description="Helical" evidence="14">
    <location>
        <begin position="226"/>
        <end position="252"/>
    </location>
</feature>
<dbReference type="Pfam" id="PF02815">
    <property type="entry name" value="MIR"/>
    <property type="match status" value="1"/>
</dbReference>
<evidence type="ECO:0000256" key="9">
    <source>
        <dbReference type="ARBA" id="ARBA00022989"/>
    </source>
</evidence>
<evidence type="ECO:0000259" key="16">
    <source>
        <dbReference type="PROSITE" id="PS50919"/>
    </source>
</evidence>
<dbReference type="SUPFAM" id="SSF82109">
    <property type="entry name" value="MIR domain"/>
    <property type="match status" value="1"/>
</dbReference>
<dbReference type="Gene3D" id="2.80.10.50">
    <property type="match status" value="1"/>
</dbReference>
<dbReference type="AlphaFoldDB" id="A0A1E3J694"/>
<keyword evidence="7" id="KW-0677">Repeat</keyword>
<dbReference type="Proteomes" id="UP000094819">
    <property type="component" value="Unassembled WGS sequence"/>
</dbReference>
<sequence length="765" mass="87682">MSVLPRKRRTERNDPPALPVRHLSDDDKHHVPKKSLSTVELRREYLTSAAAVTVLTALAFAVRFWNIAHPDQVVFDEVHFGAFAGHYIKRNYYFDVHPPLAKMLNALAAWWVGFDGDFGFDSIGDDYTGPGVPYVGMRKFCALMGSLTIPVVYSIMRESGYPVGIAAFSAALILFDNGHIVQTRLILLDAALILFMALALLCYIKFHQYRYREFTKEWWFWLLSTGFWLACTLGCKMVGLFTFLTVGAAVLWDLWEILDIKRGHPMSYWYRHFLYRAIGLIIVPFFVYLSFFWVHFKILKFSGPGDSFMSPAFQETLSGNEMLLNAQEIRYYDTITIRHKDTKQFLHSHDEHYPLRYDDGRISSQGQQVTCYPHNDTNNHWQVIPTKEIPESGRGRIVRQNDVIQLKHVITQTLLLTHDVASPLMPTNQEFTTVALDKEERISDTHFKVSITDSHDGEPWKTLAGHFKLIHVPTKVMLWTHPKALPEWGFGQQEVNGNKNEKDKTTHWVVDEIIADGSGTDFKNRTVQVEPKAPQNRAFIKKWFELQLLMLQHNAGLTSTHPYQSNPIEWPFSLSGISFWTKSDTSQQIYMVGNLMGWWLCAVALSVFIGIIGADALARRRGMDPIEDSVRNRLLRNTGFFLGAWAFHYFPFYLMNRQLFLHHYLPAHLTSTLIAGSILNFILIESVNYPVSFAGQGMRLRPAVRAKLNKPAWIVLGVLVAVVVGVWLFLSPLTYGLTMTGDEVNRRKLLSTWSLHFEAKKTYAP</sequence>
<proteinExistence type="inferred from homology"/>
<feature type="transmembrane region" description="Helical" evidence="14">
    <location>
        <begin position="596"/>
        <end position="618"/>
    </location>
</feature>
<evidence type="ECO:0000256" key="11">
    <source>
        <dbReference type="ARBA" id="ARBA00023180"/>
    </source>
</evidence>
<dbReference type="GeneID" id="30193304"/>
<feature type="transmembrane region" description="Helical" evidence="14">
    <location>
        <begin position="639"/>
        <end position="655"/>
    </location>
</feature>
<dbReference type="InterPro" id="IPR016093">
    <property type="entry name" value="MIR_motif"/>
</dbReference>
<organism evidence="17 18">
    <name type="scientific">Cryptococcus wingfieldii CBS 7118</name>
    <dbReference type="NCBI Taxonomy" id="1295528"/>
    <lineage>
        <taxon>Eukaryota</taxon>
        <taxon>Fungi</taxon>
        <taxon>Dikarya</taxon>
        <taxon>Basidiomycota</taxon>
        <taxon>Agaricomycotina</taxon>
        <taxon>Tremellomycetes</taxon>
        <taxon>Tremellales</taxon>
        <taxon>Cryptococcaceae</taxon>
        <taxon>Cryptococcus</taxon>
    </lineage>
</organism>
<evidence type="ECO:0000256" key="7">
    <source>
        <dbReference type="ARBA" id="ARBA00022737"/>
    </source>
</evidence>
<dbReference type="InterPro" id="IPR036300">
    <property type="entry name" value="MIR_dom_sf"/>
</dbReference>
<dbReference type="Pfam" id="PF02366">
    <property type="entry name" value="PMT"/>
    <property type="match status" value="1"/>
</dbReference>
<accession>A0A1E3J694</accession>
<dbReference type="RefSeq" id="XP_019031623.1">
    <property type="nucleotide sequence ID" value="XM_019176213.1"/>
</dbReference>
<dbReference type="FunFam" id="2.80.10.50:FF:000044">
    <property type="entry name" value="Dolichyl-phosphate-mannose-protein mannosyltransferase 4"/>
    <property type="match status" value="1"/>
</dbReference>
<dbReference type="UniPathway" id="UPA00378"/>
<evidence type="ECO:0000256" key="12">
    <source>
        <dbReference type="ARBA" id="ARBA00045085"/>
    </source>
</evidence>
<comment type="catalytic activity">
    <reaction evidence="12 14">
        <text>a di-trans,poly-cis-dolichyl beta-D-mannosyl phosphate + L-threonyl-[protein] = 3-O-(alpha-D-mannosyl)-L-threonyl-[protein] + a di-trans,poly-cis-dolichyl phosphate + H(+)</text>
        <dbReference type="Rhea" id="RHEA:53396"/>
        <dbReference type="Rhea" id="RHEA-COMP:11060"/>
        <dbReference type="Rhea" id="RHEA-COMP:13547"/>
        <dbReference type="Rhea" id="RHEA-COMP:19498"/>
        <dbReference type="Rhea" id="RHEA-COMP:19501"/>
        <dbReference type="ChEBI" id="CHEBI:15378"/>
        <dbReference type="ChEBI" id="CHEBI:30013"/>
        <dbReference type="ChEBI" id="CHEBI:57683"/>
        <dbReference type="ChEBI" id="CHEBI:58211"/>
        <dbReference type="ChEBI" id="CHEBI:137323"/>
        <dbReference type="EC" id="2.4.1.109"/>
    </reaction>
</comment>
<dbReference type="EC" id="2.4.1.109" evidence="14"/>
<evidence type="ECO:0000256" key="13">
    <source>
        <dbReference type="ARBA" id="ARBA00045102"/>
    </source>
</evidence>